<evidence type="ECO:0000313" key="5">
    <source>
        <dbReference type="Proteomes" id="UP001144471"/>
    </source>
</evidence>
<evidence type="ECO:0000313" key="4">
    <source>
        <dbReference type="EMBL" id="GLI56967.1"/>
    </source>
</evidence>
<organism evidence="4 5">
    <name type="scientific">Propionigenium maris DSM 9537</name>
    <dbReference type="NCBI Taxonomy" id="1123000"/>
    <lineage>
        <taxon>Bacteria</taxon>
        <taxon>Fusobacteriati</taxon>
        <taxon>Fusobacteriota</taxon>
        <taxon>Fusobacteriia</taxon>
        <taxon>Fusobacteriales</taxon>
        <taxon>Fusobacteriaceae</taxon>
        <taxon>Propionigenium</taxon>
    </lineage>
</organism>
<sequence>MSFLSLFKKESTSKDVAKDRLKVVLIHDRSNISPSVMEKIREDIIKSISKYVDIDVESLNLEMAEVEDNGRRTALVANIPIKR</sequence>
<protein>
    <recommendedName>
        <fullName evidence="3">Cell division topological specificity factor</fullName>
    </recommendedName>
</protein>
<dbReference type="HAMAP" id="MF_00262">
    <property type="entry name" value="MinE"/>
    <property type="match status" value="1"/>
</dbReference>
<keyword evidence="5" id="KW-1185">Reference proteome</keyword>
<name>A0A9W6GNU1_9FUSO</name>
<keyword evidence="3" id="KW-0131">Cell cycle</keyword>
<dbReference type="Pfam" id="PF03776">
    <property type="entry name" value="MinE"/>
    <property type="match status" value="1"/>
</dbReference>
<dbReference type="InterPro" id="IPR036707">
    <property type="entry name" value="MinE_sf"/>
</dbReference>
<dbReference type="NCBIfam" id="TIGR01215">
    <property type="entry name" value="minE"/>
    <property type="match status" value="1"/>
</dbReference>
<accession>A0A9W6GNU1</accession>
<dbReference type="AlphaFoldDB" id="A0A9W6GNU1"/>
<comment type="caution">
    <text evidence="4">The sequence shown here is derived from an EMBL/GenBank/DDBJ whole genome shotgun (WGS) entry which is preliminary data.</text>
</comment>
<dbReference type="Proteomes" id="UP001144471">
    <property type="component" value="Unassembled WGS sequence"/>
</dbReference>
<evidence type="ECO:0000256" key="1">
    <source>
        <dbReference type="ARBA" id="ARBA00008168"/>
    </source>
</evidence>
<comment type="similarity">
    <text evidence="1 3">Belongs to the MinE family.</text>
</comment>
<dbReference type="EMBL" id="BSDY01000011">
    <property type="protein sequence ID" value="GLI56967.1"/>
    <property type="molecule type" value="Genomic_DNA"/>
</dbReference>
<dbReference type="Gene3D" id="3.30.1070.10">
    <property type="entry name" value="Cell division topological specificity factor MinE"/>
    <property type="match status" value="1"/>
</dbReference>
<gene>
    <name evidence="3 4" type="primary">minE</name>
    <name evidence="4" type="ORF">PM10SUCC1_24810</name>
</gene>
<dbReference type="GO" id="GO:0051301">
    <property type="term" value="P:cell division"/>
    <property type="evidence" value="ECO:0007669"/>
    <property type="project" value="UniProtKB-KW"/>
</dbReference>
<dbReference type="InterPro" id="IPR005527">
    <property type="entry name" value="MinE"/>
</dbReference>
<dbReference type="SUPFAM" id="SSF55229">
    <property type="entry name" value="Cell division protein MinE topological specificity domain"/>
    <property type="match status" value="1"/>
</dbReference>
<evidence type="ECO:0000256" key="3">
    <source>
        <dbReference type="HAMAP-Rule" id="MF_00262"/>
    </source>
</evidence>
<reference evidence="4" key="1">
    <citation type="submission" date="2022-12" db="EMBL/GenBank/DDBJ databases">
        <title>Reference genome sequencing for broad-spectrum identification of bacterial and archaeal isolates by mass spectrometry.</title>
        <authorList>
            <person name="Sekiguchi Y."/>
            <person name="Tourlousse D.M."/>
        </authorList>
    </citation>
    <scope>NUCLEOTIDE SEQUENCE</scope>
    <source>
        <strain evidence="4">10succ1</strain>
    </source>
</reference>
<dbReference type="RefSeq" id="WP_281836376.1">
    <property type="nucleotide sequence ID" value="NZ_BSDY01000011.1"/>
</dbReference>
<proteinExistence type="inferred from homology"/>
<dbReference type="GO" id="GO:0032955">
    <property type="term" value="P:regulation of division septum assembly"/>
    <property type="evidence" value="ECO:0007669"/>
    <property type="project" value="InterPro"/>
</dbReference>
<evidence type="ECO:0000256" key="2">
    <source>
        <dbReference type="ARBA" id="ARBA00025265"/>
    </source>
</evidence>
<comment type="function">
    <text evidence="2 3">Prevents the cell division inhibition by proteins MinC and MinD at internal division sites while permitting inhibition at polar sites. This ensures cell division at the proper site by restricting the formation of a division septum at the midpoint of the long axis of the cell.</text>
</comment>
<keyword evidence="3 4" id="KW-0132">Cell division</keyword>